<keyword evidence="2" id="KW-1185">Reference proteome</keyword>
<accession>A0A6S7HYY0</accession>
<dbReference type="OrthoDB" id="2717295at2759"/>
<protein>
    <submittedName>
        <fullName evidence="1">Uncharacterized protein</fullName>
    </submittedName>
</protein>
<dbReference type="EMBL" id="CACRXK020006203">
    <property type="protein sequence ID" value="CAB4008700.1"/>
    <property type="molecule type" value="Genomic_DNA"/>
</dbReference>
<feature type="non-terminal residue" evidence="1">
    <location>
        <position position="1"/>
    </location>
</feature>
<dbReference type="Pfam" id="PF00078">
    <property type="entry name" value="RVT_1"/>
    <property type="match status" value="1"/>
</dbReference>
<dbReference type="AlphaFoldDB" id="A0A6S7HYY0"/>
<evidence type="ECO:0000313" key="1">
    <source>
        <dbReference type="EMBL" id="CAB4008700.1"/>
    </source>
</evidence>
<sequence>IKSRDKASKRARKSNLETDWNVYKKAKNNVTSLIRNAKQNYFKDKFSEHKNNSSKLWNLIKCLSKDGGENKSEISQVVENEVLITDSTSIAEIFNRYFIDIPTKYLASLGEYQGLKDVFETSINFAISPVTENDVLELLMSVPCHKATGDDGIGIKILKIVAPAIVPSLTKKHFPRAWKIAKVSPIFKGNGSRNDKECFRPISVLPILSKLLEKLICRSMNKFLRENNILHKFQSGFRKTFSTETALVRLVDQLLFDLDKNNVSGIVFVDYKKAFNLIDHHVLLRKLEVLGIGDDYLPLFTSFLSDRKQYVNVNGCHSKTENVNFGVPQGSILGPVLFLIFINDLPTALKNSTADIYADDTTISYSDHYNISPQAISNGILTDMNELQNWSNKNRMTLNERKTKSMLITGKRLDKKLESLDLQIELNNTTIEQVNVFSLLGLKIDMRLTFDEHVDSPCNKLSQRIGVLRKIKLGRTLVYQFHCHAFTLINKVD</sequence>
<dbReference type="InterPro" id="IPR000477">
    <property type="entry name" value="RT_dom"/>
</dbReference>
<proteinExistence type="predicted"/>
<organism evidence="1 2">
    <name type="scientific">Paramuricea clavata</name>
    <name type="common">Red gorgonian</name>
    <name type="synonym">Violescent sea-whip</name>
    <dbReference type="NCBI Taxonomy" id="317549"/>
    <lineage>
        <taxon>Eukaryota</taxon>
        <taxon>Metazoa</taxon>
        <taxon>Cnidaria</taxon>
        <taxon>Anthozoa</taxon>
        <taxon>Octocorallia</taxon>
        <taxon>Malacalcyonacea</taxon>
        <taxon>Plexauridae</taxon>
        <taxon>Paramuricea</taxon>
    </lineage>
</organism>
<reference evidence="1" key="1">
    <citation type="submission" date="2020-04" db="EMBL/GenBank/DDBJ databases">
        <authorList>
            <person name="Alioto T."/>
            <person name="Alioto T."/>
            <person name="Gomez Garrido J."/>
        </authorList>
    </citation>
    <scope>NUCLEOTIDE SEQUENCE</scope>
    <source>
        <strain evidence="1">A484AB</strain>
    </source>
</reference>
<gene>
    <name evidence="1" type="ORF">PACLA_8A062953</name>
</gene>
<dbReference type="CDD" id="cd01650">
    <property type="entry name" value="RT_nLTR_like"/>
    <property type="match status" value="1"/>
</dbReference>
<dbReference type="SUPFAM" id="SSF56672">
    <property type="entry name" value="DNA/RNA polymerases"/>
    <property type="match status" value="1"/>
</dbReference>
<dbReference type="PROSITE" id="PS50878">
    <property type="entry name" value="RT_POL"/>
    <property type="match status" value="1"/>
</dbReference>
<name>A0A6S7HYY0_PARCT</name>
<comment type="caution">
    <text evidence="1">The sequence shown here is derived from an EMBL/GenBank/DDBJ whole genome shotgun (WGS) entry which is preliminary data.</text>
</comment>
<evidence type="ECO:0000313" key="2">
    <source>
        <dbReference type="Proteomes" id="UP001152795"/>
    </source>
</evidence>
<dbReference type="Proteomes" id="UP001152795">
    <property type="component" value="Unassembled WGS sequence"/>
</dbReference>
<dbReference type="InterPro" id="IPR043502">
    <property type="entry name" value="DNA/RNA_pol_sf"/>
</dbReference>
<dbReference type="PANTHER" id="PTHR33332">
    <property type="entry name" value="REVERSE TRANSCRIPTASE DOMAIN-CONTAINING PROTEIN"/>
    <property type="match status" value="1"/>
</dbReference>